<dbReference type="Proteomes" id="UP000000378">
    <property type="component" value="Chromosome"/>
</dbReference>
<gene>
    <name evidence="2" type="ordered locus">Slip_2095</name>
</gene>
<dbReference type="Pfam" id="PF01527">
    <property type="entry name" value="HTH_Tnp_1"/>
    <property type="match status" value="1"/>
</dbReference>
<dbReference type="RefSeq" id="WP_013176244.1">
    <property type="nucleotide sequence ID" value="NC_014220.1"/>
</dbReference>
<dbReference type="InterPro" id="IPR002514">
    <property type="entry name" value="Transposase_8"/>
</dbReference>
<dbReference type="InterPro" id="IPR036388">
    <property type="entry name" value="WH-like_DNA-bd_sf"/>
</dbReference>
<evidence type="ECO:0000313" key="3">
    <source>
        <dbReference type="Proteomes" id="UP000000378"/>
    </source>
</evidence>
<accession>D7CIW4</accession>
<dbReference type="GO" id="GO:0006313">
    <property type="term" value="P:DNA transposition"/>
    <property type="evidence" value="ECO:0007669"/>
    <property type="project" value="InterPro"/>
</dbReference>
<organism evidence="2 3">
    <name type="scientific">Syntrophothermus lipocalidus (strain DSM 12680 / TGB-C1)</name>
    <dbReference type="NCBI Taxonomy" id="643648"/>
    <lineage>
        <taxon>Bacteria</taxon>
        <taxon>Bacillati</taxon>
        <taxon>Bacillota</taxon>
        <taxon>Clostridia</taxon>
        <taxon>Eubacteriales</taxon>
        <taxon>Syntrophomonadaceae</taxon>
        <taxon>Syntrophothermus</taxon>
    </lineage>
</organism>
<dbReference type="EMBL" id="CP002048">
    <property type="protein sequence ID" value="ADI02842.1"/>
    <property type="molecule type" value="Genomic_DNA"/>
</dbReference>
<protein>
    <submittedName>
        <fullName evidence="2">Transposase IS3/IS911 family protein</fullName>
    </submittedName>
</protein>
<feature type="coiled-coil region" evidence="1">
    <location>
        <begin position="62"/>
        <end position="96"/>
    </location>
</feature>
<dbReference type="eggNOG" id="COG2963">
    <property type="taxonomic scope" value="Bacteria"/>
</dbReference>
<evidence type="ECO:0000313" key="2">
    <source>
        <dbReference type="EMBL" id="ADI02842.1"/>
    </source>
</evidence>
<dbReference type="InterPro" id="IPR009057">
    <property type="entry name" value="Homeodomain-like_sf"/>
</dbReference>
<dbReference type="Gene3D" id="1.10.10.10">
    <property type="entry name" value="Winged helix-like DNA-binding domain superfamily/Winged helix DNA-binding domain"/>
    <property type="match status" value="1"/>
</dbReference>
<dbReference type="OrthoDB" id="9808061at2"/>
<reference evidence="3" key="1">
    <citation type="journal article" date="2010" name="Stand. Genomic Sci.">
        <title>Complete genome sequence of Syntrophothermus lipocalidus type strain (TGB-C1T).</title>
        <authorList>
            <consortium name="US DOE Joint Genome Institute (JGI-PGF)"/>
            <person name="Djao O."/>
            <person name="Zhang X."/>
            <person name="Lucas S."/>
            <person name="Lapidus A."/>
            <person name="Glavina Del Rio T."/>
            <person name="Nolan M."/>
            <person name="Tice H."/>
            <person name="Cheng J."/>
            <person name="Han C."/>
            <person name="Tapia R."/>
            <person name="Goodwin L."/>
            <person name="Pitluck S."/>
            <person name="Liolios K."/>
            <person name="Ivanova N."/>
            <person name="Mavromatis K."/>
            <person name="Mikhailova N."/>
            <person name="Ovchinnikova G."/>
            <person name="Pati A."/>
            <person name="Brambilla E."/>
            <person name="Chen A."/>
            <person name="Palaniappan K."/>
            <person name="Land M."/>
            <person name="Hauser L."/>
            <person name="Chang Y."/>
            <person name="Jeffries C."/>
            <person name="Rohde M."/>
            <person name="Sikorski J."/>
            <person name="Spring S."/>
            <person name="Goker M."/>
            <person name="Detter J."/>
            <person name="Woyke T."/>
            <person name="Bristow J."/>
            <person name="Eisen J."/>
            <person name="Markowitz V."/>
            <person name="Hugenholtz P."/>
            <person name="Kyrpides N."/>
            <person name="Klenk H."/>
        </authorList>
    </citation>
    <scope>NUCLEOTIDE SEQUENCE [LARGE SCALE GENOMIC DNA]</scope>
    <source>
        <strain evidence="3">DSM 12680 / TGB-C1</strain>
    </source>
</reference>
<dbReference type="KEGG" id="slp:Slip_2095"/>
<keyword evidence="3" id="KW-1185">Reference proteome</keyword>
<dbReference type="HOGENOM" id="CLU_182364_0_0_9"/>
<dbReference type="AlphaFoldDB" id="D7CIW4"/>
<proteinExistence type="predicted"/>
<dbReference type="GO" id="GO:0004803">
    <property type="term" value="F:transposase activity"/>
    <property type="evidence" value="ECO:0007669"/>
    <property type="project" value="InterPro"/>
</dbReference>
<name>D7CIW4_SYNLT</name>
<dbReference type="GO" id="GO:0003677">
    <property type="term" value="F:DNA binding"/>
    <property type="evidence" value="ECO:0007669"/>
    <property type="project" value="InterPro"/>
</dbReference>
<keyword evidence="1" id="KW-0175">Coiled coil</keyword>
<dbReference type="SUPFAM" id="SSF46689">
    <property type="entry name" value="Homeodomain-like"/>
    <property type="match status" value="1"/>
</dbReference>
<reference evidence="2 3" key="2">
    <citation type="journal article" date="2010" name="Stand. Genomic Sci.">
        <title>Complete genome sequence of Syntrophothermus lipocalidus type strain (TGB-C1).</title>
        <authorList>
            <person name="Djao O.D."/>
            <person name="Zhang X."/>
            <person name="Lucas S."/>
            <person name="Lapidus A."/>
            <person name="Del Rio T.G."/>
            <person name="Nolan M."/>
            <person name="Tice H."/>
            <person name="Cheng J.F."/>
            <person name="Han C."/>
            <person name="Tapia R."/>
            <person name="Goodwin L."/>
            <person name="Pitluck S."/>
            <person name="Liolios K."/>
            <person name="Ivanova N."/>
            <person name="Mavromatis K."/>
            <person name="Mikhailova N."/>
            <person name="Ovchinnikova G."/>
            <person name="Pati A."/>
            <person name="Brambilla E."/>
            <person name="Chen A."/>
            <person name="Palaniappan K."/>
            <person name="Land M."/>
            <person name="Hauser L."/>
            <person name="Chang Y.J."/>
            <person name="Jeffries C.D."/>
            <person name="Rohde M."/>
            <person name="Sikorski J."/>
            <person name="Spring S."/>
            <person name="Goker M."/>
            <person name="Detter J.C."/>
            <person name="Woyke T."/>
            <person name="Bristow J."/>
            <person name="Eisen J.A."/>
            <person name="Markowitz V."/>
            <person name="Hugenholtz P."/>
            <person name="Kyrpides N.C."/>
            <person name="Klenk H.P."/>
        </authorList>
    </citation>
    <scope>NUCLEOTIDE SEQUENCE [LARGE SCALE GENOMIC DNA]</scope>
    <source>
        <strain evidence="3">DSM 12680 / TGB-C1</strain>
    </source>
</reference>
<sequence>MTVKQKAYTANQKVDLILQFLSSGKSLSEFCAQQQIKQDEFRTWKKQFFQAGRDSLRYGISFSTYRKRIQELEEKIERLELDNIILQATIRFLRERG</sequence>
<evidence type="ECO:0000256" key="1">
    <source>
        <dbReference type="SAM" id="Coils"/>
    </source>
</evidence>